<reference evidence="2 3" key="2">
    <citation type="journal article" date="2010" name="Stand. Genomic Sci.">
        <title>Complete genome sequence of Desulfohalobium retbaense type strain (HR(100)).</title>
        <authorList>
            <person name="Spring S."/>
            <person name="Nolan M."/>
            <person name="Lapidus A."/>
            <person name="Glavina Del Rio T."/>
            <person name="Copeland A."/>
            <person name="Tice H."/>
            <person name="Cheng J.F."/>
            <person name="Lucas S."/>
            <person name="Land M."/>
            <person name="Chen F."/>
            <person name="Bruce D."/>
            <person name="Goodwin L."/>
            <person name="Pitluck S."/>
            <person name="Ivanova N."/>
            <person name="Mavromatis K."/>
            <person name="Mikhailova N."/>
            <person name="Pati A."/>
            <person name="Chen A."/>
            <person name="Palaniappan K."/>
            <person name="Hauser L."/>
            <person name="Chang Y.J."/>
            <person name="Jeffries C.D."/>
            <person name="Munk C."/>
            <person name="Kiss H."/>
            <person name="Chain P."/>
            <person name="Han C."/>
            <person name="Brettin T."/>
            <person name="Detter J.C."/>
            <person name="Schuler E."/>
            <person name="Goker M."/>
            <person name="Rohde M."/>
            <person name="Bristow J."/>
            <person name="Eisen J.A."/>
            <person name="Markowitz V."/>
            <person name="Hugenholtz P."/>
            <person name="Kyrpides N.C."/>
            <person name="Klenk H.P."/>
        </authorList>
    </citation>
    <scope>NUCLEOTIDE SEQUENCE [LARGE SCALE GENOMIC DNA]</scope>
    <source>
        <strain evidence="3">ATCC 49802 / DSM 20745 / S 6022</strain>
    </source>
</reference>
<protein>
    <submittedName>
        <fullName evidence="2">5-oxoprolinase (ATP-hydrolyzing)</fullName>
        <ecNumber evidence="2">3.5.2.9</ecNumber>
    </submittedName>
</protein>
<dbReference type="OrthoDB" id="102473at2"/>
<gene>
    <name evidence="2" type="ordered locus">Sthe_2890</name>
</gene>
<dbReference type="EMBL" id="CP001824">
    <property type="protein sequence ID" value="ACZ40299.1"/>
    <property type="molecule type" value="Genomic_DNA"/>
</dbReference>
<dbReference type="InterPro" id="IPR003692">
    <property type="entry name" value="Hydantoinase_B"/>
</dbReference>
<dbReference type="Proteomes" id="UP000002027">
    <property type="component" value="Chromosome 2"/>
</dbReference>
<feature type="domain" description="Hydantoinase B/oxoprolinase" evidence="1">
    <location>
        <begin position="7"/>
        <end position="518"/>
    </location>
</feature>
<keyword evidence="3" id="KW-1185">Reference proteome</keyword>
<evidence type="ECO:0000259" key="1">
    <source>
        <dbReference type="Pfam" id="PF02538"/>
    </source>
</evidence>
<keyword evidence="2" id="KW-0378">Hydrolase</keyword>
<dbReference type="RefSeq" id="WP_012873335.1">
    <property type="nucleotide sequence ID" value="NC_013524.1"/>
</dbReference>
<name>D1C906_SPHTD</name>
<proteinExistence type="predicted"/>
<dbReference type="GO" id="GO:0006749">
    <property type="term" value="P:glutathione metabolic process"/>
    <property type="evidence" value="ECO:0007669"/>
    <property type="project" value="TreeGrafter"/>
</dbReference>
<dbReference type="AlphaFoldDB" id="D1C906"/>
<evidence type="ECO:0000313" key="2">
    <source>
        <dbReference type="EMBL" id="ACZ40299.1"/>
    </source>
</evidence>
<dbReference type="HOGENOM" id="CLU_020413_1_1_0"/>
<evidence type="ECO:0000313" key="3">
    <source>
        <dbReference type="Proteomes" id="UP000002027"/>
    </source>
</evidence>
<accession>D1C906</accession>
<dbReference type="eggNOG" id="COG0146">
    <property type="taxonomic scope" value="Bacteria"/>
</dbReference>
<dbReference type="EC" id="3.5.2.9" evidence="2"/>
<dbReference type="KEGG" id="sti:Sthe_2890"/>
<dbReference type="Pfam" id="PF02538">
    <property type="entry name" value="Hydantoinase_B"/>
    <property type="match status" value="1"/>
</dbReference>
<dbReference type="InParanoid" id="D1C906"/>
<organism evidence="2 3">
    <name type="scientific">Sphaerobacter thermophilus (strain ATCC 49802 / DSM 20745 / KCCM 41009 / NCIMB 13125 / S 6022)</name>
    <dbReference type="NCBI Taxonomy" id="479434"/>
    <lineage>
        <taxon>Bacteria</taxon>
        <taxon>Pseudomonadati</taxon>
        <taxon>Thermomicrobiota</taxon>
        <taxon>Thermomicrobia</taxon>
        <taxon>Sphaerobacterales</taxon>
        <taxon>Sphaerobacterineae</taxon>
        <taxon>Sphaerobacteraceae</taxon>
        <taxon>Sphaerobacter</taxon>
    </lineage>
</organism>
<reference evidence="3" key="1">
    <citation type="submission" date="2009-11" db="EMBL/GenBank/DDBJ databases">
        <title>The complete chromosome 2 of Sphaerobacter thermophilus DSM 20745.</title>
        <authorList>
            <person name="Lucas S."/>
            <person name="Copeland A."/>
            <person name="Lapidus A."/>
            <person name="Glavina del Rio T."/>
            <person name="Dalin E."/>
            <person name="Tice H."/>
            <person name="Bruce D."/>
            <person name="Goodwin L."/>
            <person name="Pitluck S."/>
            <person name="Kyrpides N."/>
            <person name="Mavromatis K."/>
            <person name="Ivanova N."/>
            <person name="Mikhailova N."/>
            <person name="LaButti K.M."/>
            <person name="Clum A."/>
            <person name="Sun H.I."/>
            <person name="Brettin T."/>
            <person name="Detter J.C."/>
            <person name="Han C."/>
            <person name="Larimer F."/>
            <person name="Land M."/>
            <person name="Hauser L."/>
            <person name="Markowitz V."/>
            <person name="Cheng J.F."/>
            <person name="Hugenholtz P."/>
            <person name="Woyke T."/>
            <person name="Wu D."/>
            <person name="Steenblock K."/>
            <person name="Schneider S."/>
            <person name="Pukall R."/>
            <person name="Goeker M."/>
            <person name="Klenk H.P."/>
            <person name="Eisen J.A."/>
        </authorList>
    </citation>
    <scope>NUCLEOTIDE SEQUENCE [LARGE SCALE GENOMIC DNA]</scope>
    <source>
        <strain evidence="3">ATCC 49802 / DSM 20745 / S 6022</strain>
    </source>
</reference>
<dbReference type="InterPro" id="IPR045079">
    <property type="entry name" value="Oxoprolinase-like"/>
</dbReference>
<dbReference type="PANTHER" id="PTHR11365:SF23">
    <property type="entry name" value="HYPOTHETICAL 5-OXOPROLINASE (EUROFUNG)-RELATED"/>
    <property type="match status" value="1"/>
</dbReference>
<dbReference type="PANTHER" id="PTHR11365">
    <property type="entry name" value="5-OXOPROLINASE RELATED"/>
    <property type="match status" value="1"/>
</dbReference>
<dbReference type="GO" id="GO:0017168">
    <property type="term" value="F:5-oxoprolinase (ATP-hydrolyzing) activity"/>
    <property type="evidence" value="ECO:0007669"/>
    <property type="project" value="UniProtKB-EC"/>
</dbReference>
<dbReference type="STRING" id="479434.Sthe_2890"/>
<dbReference type="GO" id="GO:0005829">
    <property type="term" value="C:cytosol"/>
    <property type="evidence" value="ECO:0007669"/>
    <property type="project" value="TreeGrafter"/>
</dbReference>
<sequence>MAHASIDPLTLEVFWSRLIAVVNEQATSLIWSAFSPSVAEAGDISACAFDSRGYMIAQAVTGTPGHINSMARCIQHFLDAYPLETLEPGDVLITNDPWKTSGHLHDVTIVTPIFRNGQVVAFFGNICHLADIGGRPFSADARELFEEGLFIPMTKLFMAGEPNEELLKIIRANVREPEAVVGDLYAMTAANDVGGERLLEFMDEFGMERIEPLADEVINRSERAMRDAIARIPDGVYRHQVTMDGYDQPVTLAVAISVRGSEMFIDYTGTSPESEYGINVVMNYTEAYTTFGIKCALVPDVPNNEGSFRPVHITAPEGSILNCRPPAPVAGRHIIGQWLPGVVHGALAQAMPDRVLAEGSLNLWSTQFTGVDRDDRPFTMLFFNSGGMGARPNKDGLSSTAFPSGVMGTPAEIVEARSPLMMVRREFRTDSGGPGTYRGGLGHWLVIRGVNAGKPYRFSPFFDRTNNPARGYQGGKNGAPGVYELSDGRRPNPKATIWVDPDTDIIMGLPGGGGYGDPLDRDPQAVRDDVLDELVSPERAREDYGVVLTPDLEIDWEATDRLRSERRAG</sequence>